<protein>
    <submittedName>
        <fullName evidence="1">Uncharacterized protein</fullName>
    </submittedName>
</protein>
<dbReference type="EMBL" id="PGGO01000013">
    <property type="protein sequence ID" value="PSH67721.1"/>
    <property type="molecule type" value="Genomic_DNA"/>
</dbReference>
<evidence type="ECO:0000313" key="1">
    <source>
        <dbReference type="EMBL" id="PSH67721.1"/>
    </source>
</evidence>
<accession>A0A2P7BMM9</accession>
<name>A0A2P7BMM9_9HYPH</name>
<organism evidence="1 2">
    <name type="scientific">Phyllobacterium brassicacearum</name>
    <dbReference type="NCBI Taxonomy" id="314235"/>
    <lineage>
        <taxon>Bacteria</taxon>
        <taxon>Pseudomonadati</taxon>
        <taxon>Pseudomonadota</taxon>
        <taxon>Alphaproteobacteria</taxon>
        <taxon>Hyphomicrobiales</taxon>
        <taxon>Phyllobacteriaceae</taxon>
        <taxon>Phyllobacterium</taxon>
    </lineage>
</organism>
<proteinExistence type="predicted"/>
<keyword evidence="2" id="KW-1185">Reference proteome</keyword>
<reference evidence="2" key="1">
    <citation type="submission" date="2017-11" db="EMBL/GenBank/DDBJ databases">
        <authorList>
            <person name="Kuznetsova I."/>
            <person name="Sazanova A."/>
            <person name="Chirak E."/>
            <person name="Safronova V."/>
            <person name="Willems A."/>
        </authorList>
    </citation>
    <scope>NUCLEOTIDE SEQUENCE [LARGE SCALE GENOMIC DNA]</scope>
    <source>
        <strain evidence="2">STM 196</strain>
    </source>
</reference>
<comment type="caution">
    <text evidence="1">The sequence shown here is derived from an EMBL/GenBank/DDBJ whole genome shotgun (WGS) entry which is preliminary data.</text>
</comment>
<dbReference type="AlphaFoldDB" id="A0A2P7BMM9"/>
<gene>
    <name evidence="1" type="ORF">CU102_17735</name>
</gene>
<evidence type="ECO:0000313" key="2">
    <source>
        <dbReference type="Proteomes" id="UP000241444"/>
    </source>
</evidence>
<dbReference type="Proteomes" id="UP000241444">
    <property type="component" value="Unassembled WGS sequence"/>
</dbReference>
<sequence>MVLGPFRAIFPQTKRDANARTHMIQSAECRSEDAQLDWPTFTSNAFIAAVISSLSTKFAIEALARIG</sequence>